<dbReference type="EMBL" id="PGFB01000003">
    <property type="protein sequence ID" value="PJJ61875.1"/>
    <property type="molecule type" value="Genomic_DNA"/>
</dbReference>
<dbReference type="GO" id="GO:0016787">
    <property type="term" value="F:hydrolase activity"/>
    <property type="evidence" value="ECO:0007669"/>
    <property type="project" value="UniProtKB-KW"/>
</dbReference>
<organism evidence="3 4">
    <name type="scientific">Compostimonas suwonensis</name>
    <dbReference type="NCBI Taxonomy" id="1048394"/>
    <lineage>
        <taxon>Bacteria</taxon>
        <taxon>Bacillati</taxon>
        <taxon>Actinomycetota</taxon>
        <taxon>Actinomycetes</taxon>
        <taxon>Micrococcales</taxon>
        <taxon>Microbacteriaceae</taxon>
        <taxon>Compostimonas</taxon>
    </lineage>
</organism>
<evidence type="ECO:0000313" key="3">
    <source>
        <dbReference type="EMBL" id="PJJ61875.1"/>
    </source>
</evidence>
<dbReference type="InterPro" id="IPR038410">
    <property type="entry name" value="GxGYxYP_C_sf"/>
</dbReference>
<comment type="caution">
    <text evidence="3">The sequence shown here is derived from an EMBL/GenBank/DDBJ whole genome shotgun (WGS) entry which is preliminary data.</text>
</comment>
<dbReference type="PANTHER" id="PTHR37321:SF1">
    <property type="entry name" value="EXPORTED PROTEIN"/>
    <property type="match status" value="1"/>
</dbReference>
<evidence type="ECO:0000313" key="4">
    <source>
        <dbReference type="Proteomes" id="UP000230161"/>
    </source>
</evidence>
<dbReference type="Gene3D" id="3.20.20.490">
    <property type="entry name" value="GxGYxYP glycoside hydrolase, C-terminal domain"/>
    <property type="match status" value="1"/>
</dbReference>
<dbReference type="RefSeq" id="WP_170061969.1">
    <property type="nucleotide sequence ID" value="NZ_PGFB01000003.1"/>
</dbReference>
<keyword evidence="4" id="KW-1185">Reference proteome</keyword>
<name>A0A2M9BVA1_9MICO</name>
<feature type="compositionally biased region" description="Low complexity" evidence="1">
    <location>
        <begin position="1"/>
        <end position="14"/>
    </location>
</feature>
<accession>A0A2M9BVA1</accession>
<dbReference type="InterPro" id="IPR025832">
    <property type="entry name" value="GxGYxYP_C"/>
</dbReference>
<sequence>MTPPADSSAAPVDPQLFPRAGTAPESLVTLDVRVGHPDGDTPDAAAAAKVLQGLVNRRGAEKLYLYNSCSDITHQIGGAEWEVQRDWLRALPQLESLPTTELVRHRHRDGGLRRLLEVYGDTVTGVVVWDPRRRGKVAMATFGAAVTIASQREAVPVSPELLDELRGWGIDLPVIEDLRDHGFRSDHEVVEWSVREYWATSDTTLNVVFSLGLDGWQGIQEWADNWWSNDVFNEGPIDYAVAVNGFCFNLDMVDGYDDHALLDLLSRYPAGRTAILGWVPTHPVVYGFAEMPQCLNLTSSYVIGVNGFSNLSVFASYPPTARTPGAGRSIPIGERDTVIALIATDGDALHCVYRGMFSAFSQRRDDTFGATPITWTISPALAELAPPLFDYFDRQLPEGSDFAAAWANKIQTPYDSDLQTAVDDVYARSVRAGIRTLWTVHSGEESQLLPAHPWDGLIIGYADSREEARLSAANPVVPVIGTWSFGANEVEETADGLRALSATADGPLFLVVNLGAEFDEAADFSRRASELRALLENDPRRSYHFLGAADLFATYTSYVAALESTSGARA</sequence>
<reference evidence="3 4" key="1">
    <citation type="submission" date="2017-11" db="EMBL/GenBank/DDBJ databases">
        <title>Genomic Encyclopedia of Archaeal and Bacterial Type Strains, Phase II (KMG-II): From Individual Species to Whole Genera.</title>
        <authorList>
            <person name="Goeker M."/>
        </authorList>
    </citation>
    <scope>NUCLEOTIDE SEQUENCE [LARGE SCALE GENOMIC DNA]</scope>
    <source>
        <strain evidence="3 4">DSM 25625</strain>
    </source>
</reference>
<dbReference type="PANTHER" id="PTHR37321">
    <property type="entry name" value="EXPORTED PROTEIN-RELATED"/>
    <property type="match status" value="1"/>
</dbReference>
<evidence type="ECO:0000256" key="1">
    <source>
        <dbReference type="SAM" id="MobiDB-lite"/>
    </source>
</evidence>
<keyword evidence="3" id="KW-0378">Hydrolase</keyword>
<feature type="domain" description="GxGYxYP putative glycoside hydrolase C-terminal" evidence="2">
    <location>
        <begin position="338"/>
        <end position="395"/>
    </location>
</feature>
<feature type="region of interest" description="Disordered" evidence="1">
    <location>
        <begin position="1"/>
        <end position="20"/>
    </location>
</feature>
<gene>
    <name evidence="3" type="ORF">CLV54_1662</name>
</gene>
<proteinExistence type="predicted"/>
<protein>
    <submittedName>
        <fullName evidence="3">Putative glycoside hydrolase with GxGYxYP motif</fullName>
    </submittedName>
</protein>
<dbReference type="AlphaFoldDB" id="A0A2M9BVA1"/>
<dbReference type="Proteomes" id="UP000230161">
    <property type="component" value="Unassembled WGS sequence"/>
</dbReference>
<evidence type="ECO:0000259" key="2">
    <source>
        <dbReference type="Pfam" id="PF14323"/>
    </source>
</evidence>
<dbReference type="Pfam" id="PF14323">
    <property type="entry name" value="GxGYxYP_C"/>
    <property type="match status" value="1"/>
</dbReference>